<comment type="caution">
    <text evidence="1">The sequence shown here is derived from an EMBL/GenBank/DDBJ whole genome shotgun (WGS) entry which is preliminary data.</text>
</comment>
<sequence>MGGRPRLGESTSLGRQWDACYYSLRVNFLGCPKNVLDAKPWAWVYALSLFACAQVALLGLQGRAGVLPPSARALVVHAFLNCSTYPASWAGSLYPPQDPCTTASVLLISKHWHVLLPLNLKSQRKSHRSRCSWRRSHRESCRTLV</sequence>
<organism evidence="1 2">
    <name type="scientific">Lactarius akahatsu</name>
    <dbReference type="NCBI Taxonomy" id="416441"/>
    <lineage>
        <taxon>Eukaryota</taxon>
        <taxon>Fungi</taxon>
        <taxon>Dikarya</taxon>
        <taxon>Basidiomycota</taxon>
        <taxon>Agaricomycotina</taxon>
        <taxon>Agaricomycetes</taxon>
        <taxon>Russulales</taxon>
        <taxon>Russulaceae</taxon>
        <taxon>Lactarius</taxon>
    </lineage>
</organism>
<protein>
    <submittedName>
        <fullName evidence="1">Uncharacterized protein</fullName>
    </submittedName>
</protein>
<dbReference type="AlphaFoldDB" id="A0AAD4LEE3"/>
<evidence type="ECO:0000313" key="1">
    <source>
        <dbReference type="EMBL" id="KAH8988066.1"/>
    </source>
</evidence>
<reference evidence="1" key="1">
    <citation type="submission" date="2022-01" db="EMBL/GenBank/DDBJ databases">
        <title>Comparative genomics reveals a dynamic genome evolution in the ectomycorrhizal milk-cap (Lactarius) mushrooms.</title>
        <authorList>
            <consortium name="DOE Joint Genome Institute"/>
            <person name="Lebreton A."/>
            <person name="Tang N."/>
            <person name="Kuo A."/>
            <person name="LaButti K."/>
            <person name="Drula E."/>
            <person name="Barry K."/>
            <person name="Clum A."/>
            <person name="Lipzen A."/>
            <person name="Mousain D."/>
            <person name="Ng V."/>
            <person name="Wang R."/>
            <person name="Wang X."/>
            <person name="Dai Y."/>
            <person name="Henrissat B."/>
            <person name="Grigoriev I.V."/>
            <person name="Guerin-Laguette A."/>
            <person name="Yu F."/>
            <person name="Martin F.M."/>
        </authorList>
    </citation>
    <scope>NUCLEOTIDE SEQUENCE</scope>
    <source>
        <strain evidence="1">QP</strain>
    </source>
</reference>
<dbReference type="EMBL" id="JAKELL010000044">
    <property type="protein sequence ID" value="KAH8988066.1"/>
    <property type="molecule type" value="Genomic_DNA"/>
</dbReference>
<proteinExistence type="predicted"/>
<name>A0AAD4LEE3_9AGAM</name>
<dbReference type="Proteomes" id="UP001201163">
    <property type="component" value="Unassembled WGS sequence"/>
</dbReference>
<evidence type="ECO:0000313" key="2">
    <source>
        <dbReference type="Proteomes" id="UP001201163"/>
    </source>
</evidence>
<accession>A0AAD4LEE3</accession>
<keyword evidence="2" id="KW-1185">Reference proteome</keyword>
<gene>
    <name evidence="1" type="ORF">EDB92DRAFT_2104780</name>
</gene>